<keyword evidence="3" id="KW-1134">Transmembrane beta strand</keyword>
<dbReference type="GO" id="GO:0009279">
    <property type="term" value="C:cell outer membrane"/>
    <property type="evidence" value="ECO:0007669"/>
    <property type="project" value="UniProtKB-SubCell"/>
</dbReference>
<comment type="caution">
    <text evidence="8">The sequence shown here is derived from an EMBL/GenBank/DDBJ whole genome shotgun (WGS) entry which is preliminary data.</text>
</comment>
<dbReference type="InterPro" id="IPR005017">
    <property type="entry name" value="OMPP1/FadL/TodX"/>
</dbReference>
<proteinExistence type="inferred from homology"/>
<evidence type="ECO:0000256" key="4">
    <source>
        <dbReference type="ARBA" id="ARBA00022692"/>
    </source>
</evidence>
<keyword evidence="5" id="KW-0732">Signal</keyword>
<keyword evidence="9" id="KW-1185">Reference proteome</keyword>
<dbReference type="PANTHER" id="PTHR35093">
    <property type="entry name" value="OUTER MEMBRANE PROTEIN NMB0088-RELATED"/>
    <property type="match status" value="1"/>
</dbReference>
<comment type="subcellular location">
    <subcellularLocation>
        <location evidence="1">Cell outer membrane</location>
        <topology evidence="1">Multi-pass membrane protein</topology>
    </subcellularLocation>
</comment>
<comment type="similarity">
    <text evidence="2">Belongs to the OmpP1/FadL family.</text>
</comment>
<dbReference type="Pfam" id="PF03349">
    <property type="entry name" value="Toluene_X"/>
    <property type="match status" value="1"/>
</dbReference>
<sequence length="418" mass="45965">MRRNTISNHSHAAGLRRSLATLGILLASSPLAHGSGFRLPELTLPGMALSNAVVADPDERGTYPYNPAAAGLHEENSLYAGLILIDPHLKSDAAATPFGLVESNGESPVPVPNLSAAWHVPDSPLAVNFNVTAPFGLETKWPMGNFSGSPTDPTHTKVELINFNPNLVYRLGPDTSIAVGADYYYLRETVFDTAVSSLEGDGAEWGWNVAFIHRAGDWTIGGTYRSSVEMDVTGTFGLPFGSQALQLPPGTVLPAKTGIEFPAMLQLGVHHAVNEQWSVEFDFERTYWSSFDRLDISAKHPVAGWVPVASDVNNWDDSNAYRFGLRYRPDSLNTWRFGYTYDQTPQPELYFSARVPDADRHLFSIGYGRQLTDTLSLDLAYMYVRFEDRTVDGATNVTYNGDYESDAHLFGGSLNWTF</sequence>
<keyword evidence="4" id="KW-0812">Transmembrane</keyword>
<dbReference type="PANTHER" id="PTHR35093:SF8">
    <property type="entry name" value="OUTER MEMBRANE PROTEIN NMB0088-RELATED"/>
    <property type="match status" value="1"/>
</dbReference>
<evidence type="ECO:0000256" key="2">
    <source>
        <dbReference type="ARBA" id="ARBA00008163"/>
    </source>
</evidence>
<organism evidence="8 9">
    <name type="scientific">Thioalbus denitrificans</name>
    <dbReference type="NCBI Taxonomy" id="547122"/>
    <lineage>
        <taxon>Bacteria</taxon>
        <taxon>Pseudomonadati</taxon>
        <taxon>Pseudomonadota</taxon>
        <taxon>Gammaproteobacteria</taxon>
        <taxon>Chromatiales</taxon>
        <taxon>Ectothiorhodospiraceae</taxon>
        <taxon>Thioalbus</taxon>
    </lineage>
</organism>
<dbReference type="Proteomes" id="UP000252707">
    <property type="component" value="Unassembled WGS sequence"/>
</dbReference>
<keyword evidence="7" id="KW-0998">Cell outer membrane</keyword>
<evidence type="ECO:0000256" key="6">
    <source>
        <dbReference type="ARBA" id="ARBA00023136"/>
    </source>
</evidence>
<dbReference type="AlphaFoldDB" id="A0A369C300"/>
<evidence type="ECO:0000313" key="9">
    <source>
        <dbReference type="Proteomes" id="UP000252707"/>
    </source>
</evidence>
<keyword evidence="6" id="KW-0472">Membrane</keyword>
<evidence type="ECO:0000313" key="8">
    <source>
        <dbReference type="EMBL" id="RCX28362.1"/>
    </source>
</evidence>
<evidence type="ECO:0000256" key="1">
    <source>
        <dbReference type="ARBA" id="ARBA00004571"/>
    </source>
</evidence>
<dbReference type="OrthoDB" id="19849at2"/>
<dbReference type="EMBL" id="QPJY01000007">
    <property type="protein sequence ID" value="RCX28362.1"/>
    <property type="molecule type" value="Genomic_DNA"/>
</dbReference>
<dbReference type="RefSeq" id="WP_114280300.1">
    <property type="nucleotide sequence ID" value="NZ_QPJY01000007.1"/>
</dbReference>
<protein>
    <submittedName>
        <fullName evidence="8">Long-chain fatty acid transport protein</fullName>
    </submittedName>
</protein>
<accession>A0A369C300</accession>
<name>A0A369C300_9GAMM</name>
<reference evidence="8 9" key="1">
    <citation type="submission" date="2018-07" db="EMBL/GenBank/DDBJ databases">
        <title>Genomic Encyclopedia of Type Strains, Phase IV (KMG-IV): sequencing the most valuable type-strain genomes for metagenomic binning, comparative biology and taxonomic classification.</title>
        <authorList>
            <person name="Goeker M."/>
        </authorList>
    </citation>
    <scope>NUCLEOTIDE SEQUENCE [LARGE SCALE GENOMIC DNA]</scope>
    <source>
        <strain evidence="8 9">DSM 26407</strain>
    </source>
</reference>
<dbReference type="GO" id="GO:0015483">
    <property type="term" value="F:long-chain fatty acid transporting porin activity"/>
    <property type="evidence" value="ECO:0007669"/>
    <property type="project" value="TreeGrafter"/>
</dbReference>
<evidence type="ECO:0000256" key="7">
    <source>
        <dbReference type="ARBA" id="ARBA00023237"/>
    </source>
</evidence>
<dbReference type="SUPFAM" id="SSF56935">
    <property type="entry name" value="Porins"/>
    <property type="match status" value="1"/>
</dbReference>
<evidence type="ECO:0000256" key="5">
    <source>
        <dbReference type="ARBA" id="ARBA00022729"/>
    </source>
</evidence>
<evidence type="ECO:0000256" key="3">
    <source>
        <dbReference type="ARBA" id="ARBA00022452"/>
    </source>
</evidence>
<dbReference type="Gene3D" id="2.40.160.60">
    <property type="entry name" value="Outer membrane protein transport protein (OMPP1/FadL/TodX)"/>
    <property type="match status" value="1"/>
</dbReference>
<gene>
    <name evidence="8" type="ORF">DFQ59_107108</name>
</gene>